<gene>
    <name evidence="2" type="ORF">FTOL_13332</name>
</gene>
<feature type="compositionally biased region" description="Low complexity" evidence="1">
    <location>
        <begin position="11"/>
        <end position="28"/>
    </location>
</feature>
<reference evidence="2" key="1">
    <citation type="submission" date="2018-03" db="EMBL/GenBank/DDBJ databases">
        <authorList>
            <person name="Guldener U."/>
        </authorList>
    </citation>
    <scope>NUCLEOTIDE SEQUENCE</scope>
</reference>
<evidence type="ECO:0000313" key="3">
    <source>
        <dbReference type="Proteomes" id="UP001187734"/>
    </source>
</evidence>
<dbReference type="Proteomes" id="UP001187734">
    <property type="component" value="Unassembled WGS sequence"/>
</dbReference>
<keyword evidence="3" id="KW-1185">Reference proteome</keyword>
<name>A0AAE8MLZ4_9HYPO</name>
<sequence>MSPENLTSTRQQISPPNSPSASSSASAFQPIQSQSIDVLASQLGSSSLDHYRYNSYSSTTTFPEAALSPISLPDEDCVTVQSMLSQHGLGSMEIDADYDNITMMSQNTSEDPICSMNVPFNPPSIAVDLTALAEDPGHVSRSMCRPNLNGGFEVDEGYCEDDDDFSWLQPLAPRRAAGTSDGIQKRYDLGYRRSADAASRCRNTIHSVPRMRRRDKKKNRSSHSAASSVRSRSDSLASQLVVATR</sequence>
<protein>
    <submittedName>
        <fullName evidence="2">Uncharacterized protein</fullName>
    </submittedName>
</protein>
<organism evidence="2 3">
    <name type="scientific">Fusarium torulosum</name>
    <dbReference type="NCBI Taxonomy" id="33205"/>
    <lineage>
        <taxon>Eukaryota</taxon>
        <taxon>Fungi</taxon>
        <taxon>Dikarya</taxon>
        <taxon>Ascomycota</taxon>
        <taxon>Pezizomycotina</taxon>
        <taxon>Sordariomycetes</taxon>
        <taxon>Hypocreomycetidae</taxon>
        <taxon>Hypocreales</taxon>
        <taxon>Nectriaceae</taxon>
        <taxon>Fusarium</taxon>
    </lineage>
</organism>
<feature type="compositionally biased region" description="Low complexity" evidence="1">
    <location>
        <begin position="222"/>
        <end position="238"/>
    </location>
</feature>
<feature type="region of interest" description="Disordered" evidence="1">
    <location>
        <begin position="205"/>
        <end position="245"/>
    </location>
</feature>
<feature type="compositionally biased region" description="Polar residues" evidence="1">
    <location>
        <begin position="1"/>
        <end position="10"/>
    </location>
</feature>
<feature type="region of interest" description="Disordered" evidence="1">
    <location>
        <begin position="1"/>
        <end position="28"/>
    </location>
</feature>
<evidence type="ECO:0000313" key="2">
    <source>
        <dbReference type="EMBL" id="SPJ90451.1"/>
    </source>
</evidence>
<dbReference type="AlphaFoldDB" id="A0AAE8MLZ4"/>
<feature type="compositionally biased region" description="Basic residues" evidence="1">
    <location>
        <begin position="209"/>
        <end position="221"/>
    </location>
</feature>
<comment type="caution">
    <text evidence="2">The sequence shown here is derived from an EMBL/GenBank/DDBJ whole genome shotgun (WGS) entry which is preliminary data.</text>
</comment>
<accession>A0AAE8MLZ4</accession>
<proteinExistence type="predicted"/>
<dbReference type="EMBL" id="ONZP01000774">
    <property type="protein sequence ID" value="SPJ90451.1"/>
    <property type="molecule type" value="Genomic_DNA"/>
</dbReference>
<evidence type="ECO:0000256" key="1">
    <source>
        <dbReference type="SAM" id="MobiDB-lite"/>
    </source>
</evidence>